<dbReference type="Proteomes" id="UP000740727">
    <property type="component" value="Unassembled WGS sequence"/>
</dbReference>
<name>A0A965GEX8_9PROT</name>
<organism evidence="2 3">
    <name type="scientific">Candidatus Fonsibacter lacus</name>
    <dbReference type="NCBI Taxonomy" id="2576439"/>
    <lineage>
        <taxon>Bacteria</taxon>
        <taxon>Pseudomonadati</taxon>
        <taxon>Pseudomonadota</taxon>
        <taxon>Alphaproteobacteria</taxon>
        <taxon>Candidatus Pelagibacterales</taxon>
        <taxon>Candidatus Pelagibacterales incertae sedis</taxon>
        <taxon>Candidatus Fonsibacter</taxon>
    </lineage>
</organism>
<feature type="transmembrane region" description="Helical" evidence="1">
    <location>
        <begin position="21"/>
        <end position="40"/>
    </location>
</feature>
<evidence type="ECO:0008006" key="4">
    <source>
        <dbReference type="Google" id="ProtNLM"/>
    </source>
</evidence>
<comment type="caution">
    <text evidence="2">The sequence shown here is derived from an EMBL/GenBank/DDBJ whole genome shotgun (WGS) entry which is preliminary data.</text>
</comment>
<proteinExistence type="predicted"/>
<gene>
    <name evidence="2" type="ORF">EBT44_05750</name>
</gene>
<evidence type="ECO:0000313" key="3">
    <source>
        <dbReference type="Proteomes" id="UP000740727"/>
    </source>
</evidence>
<keyword evidence="1" id="KW-0472">Membrane</keyword>
<evidence type="ECO:0000256" key="1">
    <source>
        <dbReference type="SAM" id="Phobius"/>
    </source>
</evidence>
<keyword evidence="1" id="KW-1133">Transmembrane helix</keyword>
<evidence type="ECO:0000313" key="2">
    <source>
        <dbReference type="EMBL" id="NBR94310.1"/>
    </source>
</evidence>
<keyword evidence="1" id="KW-0812">Transmembrane</keyword>
<sequence length="92" mass="10202">MHVILKKLARILPRQSQRQQIIALFSVAIVLISTIIWGSFGAATSQIKRVDVFKDRTERPKVVARSAVTYLIVGSDTREGLTQAEIKALKVG</sequence>
<dbReference type="AlphaFoldDB" id="A0A965GEX8"/>
<accession>A0A965GEX8</accession>
<protein>
    <recommendedName>
        <fullName evidence="4">LytR family transcriptional regulator</fullName>
    </recommendedName>
</protein>
<dbReference type="EMBL" id="RFXN01000099">
    <property type="protein sequence ID" value="NBR94310.1"/>
    <property type="molecule type" value="Genomic_DNA"/>
</dbReference>
<reference evidence="2" key="1">
    <citation type="submission" date="2018-10" db="EMBL/GenBank/DDBJ databases">
        <title>Iterative Subtractive Binning of Freshwater Chronoseries Metagenomes Recovers Nearly Complete Genomes from over Four Hundred Novel Species.</title>
        <authorList>
            <person name="Rodriguez-R L.M."/>
            <person name="Tsementzi D."/>
            <person name="Luo C."/>
            <person name="Konstantinidis K.T."/>
        </authorList>
    </citation>
    <scope>NUCLEOTIDE SEQUENCE</scope>
    <source>
        <strain evidence="2">WB5_2A_028</strain>
    </source>
</reference>
<feature type="non-terminal residue" evidence="2">
    <location>
        <position position="92"/>
    </location>
</feature>